<dbReference type="FunFam" id="3.40.50.1260:FF:000006">
    <property type="entry name" value="Phosphoglycerate kinase"/>
    <property type="match status" value="1"/>
</dbReference>
<evidence type="ECO:0000256" key="11">
    <source>
        <dbReference type="ARBA" id="ARBA00023152"/>
    </source>
</evidence>
<sequence length="398" mass="42356">MAFTKKTVRDIDVDGKRVLMRVDFNVPLKDGVVTDDTRVRAAIPTIEYLVEHHARIVLMSHLGRPKGDGPEPALSLRPAADKLRELTGFDVAFVDDTYGTKAKAAVDALEPGKILVLENVRFDKREKSNDPEIAKILSSYGDVFVLDAFGTAHRAQGSVVGPAAYLPAVAGFLLEKEVDTLTSIFAEPARPFVAIVGGSKVSSKIGVLDHLIDAADTLIIGGGMAYTFFMAKGCTVGTSLKEEDWVERAAEMLKRAESKGVKILLPLDNVVADHFGEDATGEVVDSDKIPDDRMGMDIGPETEKLYARAIAAAKTVFWNGPMGVFEMDQFAHGTEAVAEAVASNTACTSIIGGGDSVAAVNKFGLADKMSWISTGGGASMELVEGKALPGVEALEDAK</sequence>
<dbReference type="OrthoDB" id="9808460at2"/>
<accession>F2N8H2</accession>
<evidence type="ECO:0000256" key="4">
    <source>
        <dbReference type="ARBA" id="ARBA00011245"/>
    </source>
</evidence>
<feature type="binding site" evidence="12">
    <location>
        <position position="121"/>
    </location>
    <ligand>
        <name>substrate</name>
    </ligand>
</feature>
<dbReference type="eggNOG" id="COG0126">
    <property type="taxonomic scope" value="Bacteria"/>
</dbReference>
<dbReference type="GO" id="GO:0005829">
    <property type="term" value="C:cytosol"/>
    <property type="evidence" value="ECO:0007669"/>
    <property type="project" value="TreeGrafter"/>
</dbReference>
<comment type="catalytic activity">
    <reaction evidence="1 12 15">
        <text>(2R)-3-phosphoglycerate + ATP = (2R)-3-phospho-glyceroyl phosphate + ADP</text>
        <dbReference type="Rhea" id="RHEA:14801"/>
        <dbReference type="ChEBI" id="CHEBI:30616"/>
        <dbReference type="ChEBI" id="CHEBI:57604"/>
        <dbReference type="ChEBI" id="CHEBI:58272"/>
        <dbReference type="ChEBI" id="CHEBI:456216"/>
        <dbReference type="EC" id="2.7.2.3"/>
    </reaction>
</comment>
<dbReference type="GO" id="GO:0005524">
    <property type="term" value="F:ATP binding"/>
    <property type="evidence" value="ECO:0007669"/>
    <property type="project" value="UniProtKB-KW"/>
</dbReference>
<organism evidence="16 17">
    <name type="scientific">Coriobacterium glomerans (strain ATCC 49209 / DSM 20642 / JCM 10262 / PW2)</name>
    <dbReference type="NCBI Taxonomy" id="700015"/>
    <lineage>
        <taxon>Bacteria</taxon>
        <taxon>Bacillati</taxon>
        <taxon>Actinomycetota</taxon>
        <taxon>Coriobacteriia</taxon>
        <taxon>Coriobacteriales</taxon>
        <taxon>Coriobacteriaceae</taxon>
        <taxon>Coriobacterium</taxon>
    </lineage>
</organism>
<feature type="binding site" evidence="13">
    <location>
        <position position="121"/>
    </location>
    <ligand>
        <name>(2R)-3-phosphoglycerate</name>
        <dbReference type="ChEBI" id="CHEBI:58272"/>
    </ligand>
</feature>
<gene>
    <name evidence="12" type="primary">pgk</name>
    <name evidence="16" type="ordered locus">Corgl_1254</name>
</gene>
<feature type="binding site" evidence="12 14">
    <location>
        <position position="204"/>
    </location>
    <ligand>
        <name>ATP</name>
        <dbReference type="ChEBI" id="CHEBI:30616"/>
    </ligand>
</feature>
<evidence type="ECO:0000256" key="15">
    <source>
        <dbReference type="RuleBase" id="RU000532"/>
    </source>
</evidence>
<dbReference type="HOGENOM" id="CLU_025427_0_2_11"/>
<keyword evidence="11 12" id="KW-0324">Glycolysis</keyword>
<keyword evidence="9 12" id="KW-0418">Kinase</keyword>
<dbReference type="GO" id="GO:0006096">
    <property type="term" value="P:glycolytic process"/>
    <property type="evidence" value="ECO:0007669"/>
    <property type="project" value="UniProtKB-UniRule"/>
</dbReference>
<dbReference type="PANTHER" id="PTHR11406">
    <property type="entry name" value="PHOSPHOGLYCERATE KINASE"/>
    <property type="match status" value="1"/>
</dbReference>
<keyword evidence="10 12" id="KW-0067">ATP-binding</keyword>
<dbReference type="RefSeq" id="WP_013709098.1">
    <property type="nucleotide sequence ID" value="NC_015389.1"/>
</dbReference>
<evidence type="ECO:0000313" key="17">
    <source>
        <dbReference type="Proteomes" id="UP000006851"/>
    </source>
</evidence>
<keyword evidence="8 12" id="KW-0547">Nucleotide-binding</keyword>
<name>F2N8H2_CORGP</name>
<dbReference type="SUPFAM" id="SSF53748">
    <property type="entry name" value="Phosphoglycerate kinase"/>
    <property type="match status" value="1"/>
</dbReference>
<dbReference type="PRINTS" id="PR00477">
    <property type="entry name" value="PHGLYCKINASE"/>
</dbReference>
<keyword evidence="12" id="KW-0963">Cytoplasm</keyword>
<feature type="binding site" evidence="12 14">
    <location>
        <position position="326"/>
    </location>
    <ligand>
        <name>ATP</name>
        <dbReference type="ChEBI" id="CHEBI:30616"/>
    </ligand>
</feature>
<comment type="subcellular location">
    <subcellularLocation>
        <location evidence="12">Cytoplasm</location>
    </subcellularLocation>
</comment>
<dbReference type="GO" id="GO:0006094">
    <property type="term" value="P:gluconeogenesis"/>
    <property type="evidence" value="ECO:0007669"/>
    <property type="project" value="TreeGrafter"/>
</dbReference>
<feature type="binding site" evidence="12 13">
    <location>
        <begin position="23"/>
        <end position="25"/>
    </location>
    <ligand>
        <name>substrate</name>
    </ligand>
</feature>
<keyword evidence="17" id="KW-1185">Reference proteome</keyword>
<comment type="pathway">
    <text evidence="2 12">Carbohydrate degradation; glycolysis; pyruvate from D-glyceraldehyde 3-phosphate: step 2/5.</text>
</comment>
<dbReference type="InterPro" id="IPR036043">
    <property type="entry name" value="Phosphoglycerate_kinase_sf"/>
</dbReference>
<evidence type="ECO:0000256" key="3">
    <source>
        <dbReference type="ARBA" id="ARBA00008982"/>
    </source>
</evidence>
<feature type="binding site" evidence="13">
    <location>
        <position position="38"/>
    </location>
    <ligand>
        <name>(2R)-3-phosphoglycerate</name>
        <dbReference type="ChEBI" id="CHEBI:58272"/>
    </ligand>
</feature>
<feature type="binding site" evidence="13">
    <location>
        <position position="154"/>
    </location>
    <ligand>
        <name>(2R)-3-phosphoglycerate</name>
        <dbReference type="ChEBI" id="CHEBI:58272"/>
    </ligand>
</feature>
<feature type="binding site" evidence="12">
    <location>
        <position position="154"/>
    </location>
    <ligand>
        <name>substrate</name>
    </ligand>
</feature>
<comment type="similarity">
    <text evidence="3 12 15">Belongs to the phosphoglycerate kinase family.</text>
</comment>
<dbReference type="InterPro" id="IPR015824">
    <property type="entry name" value="Phosphoglycerate_kinase_N"/>
</dbReference>
<dbReference type="HAMAP" id="MF_00145">
    <property type="entry name" value="Phosphoglyc_kinase"/>
    <property type="match status" value="1"/>
</dbReference>
<comment type="subunit">
    <text evidence="4 12">Monomer.</text>
</comment>
<evidence type="ECO:0000256" key="13">
    <source>
        <dbReference type="PIRSR" id="PIRSR000724-1"/>
    </source>
</evidence>
<dbReference type="STRING" id="700015.Corgl_1254"/>
<dbReference type="Proteomes" id="UP000006851">
    <property type="component" value="Chromosome"/>
</dbReference>
<dbReference type="EMBL" id="CP002628">
    <property type="protein sequence ID" value="AEB07355.1"/>
    <property type="molecule type" value="Genomic_DNA"/>
</dbReference>
<feature type="binding site" evidence="12 13">
    <location>
        <begin position="61"/>
        <end position="64"/>
    </location>
    <ligand>
        <name>substrate</name>
    </ligand>
</feature>
<evidence type="ECO:0000256" key="8">
    <source>
        <dbReference type="ARBA" id="ARBA00022741"/>
    </source>
</evidence>
<dbReference type="KEGG" id="cgo:Corgl_1254"/>
<evidence type="ECO:0000256" key="9">
    <source>
        <dbReference type="ARBA" id="ARBA00022777"/>
    </source>
</evidence>
<evidence type="ECO:0000256" key="12">
    <source>
        <dbReference type="HAMAP-Rule" id="MF_00145"/>
    </source>
</evidence>
<dbReference type="InterPro" id="IPR015911">
    <property type="entry name" value="Phosphoglycerate_kinase_CS"/>
</dbReference>
<feature type="binding site" evidence="12 14">
    <location>
        <begin position="353"/>
        <end position="356"/>
    </location>
    <ligand>
        <name>ATP</name>
        <dbReference type="ChEBI" id="CHEBI:30616"/>
    </ligand>
</feature>
<dbReference type="PROSITE" id="PS00111">
    <property type="entry name" value="PGLYCERATE_KINASE"/>
    <property type="match status" value="1"/>
</dbReference>
<evidence type="ECO:0000256" key="5">
    <source>
        <dbReference type="ARBA" id="ARBA00013061"/>
    </source>
</evidence>
<dbReference type="UniPathway" id="UPA00109">
    <property type="reaction ID" value="UER00185"/>
</dbReference>
<evidence type="ECO:0000256" key="14">
    <source>
        <dbReference type="PIRSR" id="PIRSR000724-2"/>
    </source>
</evidence>
<dbReference type="Gene3D" id="3.40.50.1260">
    <property type="entry name" value="Phosphoglycerate kinase, N-terminal domain"/>
    <property type="match status" value="2"/>
</dbReference>
<dbReference type="PANTHER" id="PTHR11406:SF23">
    <property type="entry name" value="PHOSPHOGLYCERATE KINASE 1, CHLOROPLASTIC-RELATED"/>
    <property type="match status" value="1"/>
</dbReference>
<evidence type="ECO:0000256" key="2">
    <source>
        <dbReference type="ARBA" id="ARBA00004838"/>
    </source>
</evidence>
<dbReference type="PIRSF" id="PIRSF000724">
    <property type="entry name" value="Pgk"/>
    <property type="match status" value="1"/>
</dbReference>
<dbReference type="InterPro" id="IPR001576">
    <property type="entry name" value="Phosphoglycerate_kinase"/>
</dbReference>
<dbReference type="FunFam" id="3.40.50.1260:FF:000003">
    <property type="entry name" value="Phosphoglycerate kinase"/>
    <property type="match status" value="1"/>
</dbReference>
<dbReference type="GO" id="GO:0043531">
    <property type="term" value="F:ADP binding"/>
    <property type="evidence" value="ECO:0007669"/>
    <property type="project" value="TreeGrafter"/>
</dbReference>
<dbReference type="EC" id="2.7.2.3" evidence="5 12"/>
<feature type="binding site" evidence="12">
    <location>
        <position position="38"/>
    </location>
    <ligand>
        <name>substrate</name>
    </ligand>
</feature>
<keyword evidence="7 12" id="KW-0808">Transferase</keyword>
<reference evidence="17" key="1">
    <citation type="journal article" date="2013" name="Stand. Genomic Sci.">
        <title>Complete genome sequence of Coriobacterium glomerans type strain (PW2(T)) from the midgut of Pyrrhocoris apterus L. (red soldier bug).</title>
        <authorList>
            <person name="Stackebrandt E."/>
            <person name="Zeytun A."/>
            <person name="Lapidus A."/>
            <person name="Nolan M."/>
            <person name="Lucas S."/>
            <person name="Hammon N."/>
            <person name="Deshpande S."/>
            <person name="Cheng J.F."/>
            <person name="Tapia R."/>
            <person name="Goodwin L.A."/>
            <person name="Pitluck S."/>
            <person name="Liolios K."/>
            <person name="Pagani I."/>
            <person name="Ivanova N."/>
            <person name="Mavromatis K."/>
            <person name="Mikhailova N."/>
            <person name="Huntemann M."/>
            <person name="Pati A."/>
            <person name="Chen A."/>
            <person name="Palaniappan K."/>
            <person name="Chang Y.J."/>
            <person name="Land M."/>
            <person name="Hauser L."/>
            <person name="Rohde M."/>
            <person name="Pukall R."/>
            <person name="Goker M."/>
            <person name="Detter J.C."/>
            <person name="Woyke T."/>
            <person name="Bristow J."/>
            <person name="Eisen J.A."/>
            <person name="Markowitz V."/>
            <person name="Hugenholtz P."/>
            <person name="Kyrpides N.C."/>
            <person name="Klenk H.P."/>
        </authorList>
    </citation>
    <scope>NUCLEOTIDE SEQUENCE</scope>
    <source>
        <strain evidence="17">ATCC 49209 / DSM 20642 / JCM 10262 / PW2</strain>
    </source>
</reference>
<proteinExistence type="inferred from homology"/>
<feature type="binding site" evidence="12">
    <location>
        <position position="295"/>
    </location>
    <ligand>
        <name>ATP</name>
        <dbReference type="ChEBI" id="CHEBI:30616"/>
    </ligand>
</feature>
<dbReference type="CDD" id="cd00318">
    <property type="entry name" value="Phosphoglycerate_kinase"/>
    <property type="match status" value="1"/>
</dbReference>
<evidence type="ECO:0000256" key="7">
    <source>
        <dbReference type="ARBA" id="ARBA00022679"/>
    </source>
</evidence>
<evidence type="ECO:0000256" key="6">
    <source>
        <dbReference type="ARBA" id="ARBA00016471"/>
    </source>
</evidence>
<dbReference type="AlphaFoldDB" id="F2N8H2"/>
<dbReference type="GO" id="GO:0004618">
    <property type="term" value="F:phosphoglycerate kinase activity"/>
    <property type="evidence" value="ECO:0007669"/>
    <property type="project" value="UniProtKB-UniRule"/>
</dbReference>
<dbReference type="Pfam" id="PF00162">
    <property type="entry name" value="PGK"/>
    <property type="match status" value="1"/>
</dbReference>
<protein>
    <recommendedName>
        <fullName evidence="6 12">Phosphoglycerate kinase</fullName>
        <ecNumber evidence="5 12">2.7.2.3</ecNumber>
    </recommendedName>
</protein>
<evidence type="ECO:0000256" key="10">
    <source>
        <dbReference type="ARBA" id="ARBA00022840"/>
    </source>
</evidence>
<evidence type="ECO:0000256" key="1">
    <source>
        <dbReference type="ARBA" id="ARBA00000642"/>
    </source>
</evidence>
<evidence type="ECO:0000313" key="16">
    <source>
        <dbReference type="EMBL" id="AEB07355.1"/>
    </source>
</evidence>